<comment type="caution">
    <text evidence="2">The sequence shown here is derived from an EMBL/GenBank/DDBJ whole genome shotgun (WGS) entry which is preliminary data.</text>
</comment>
<gene>
    <name evidence="2" type="ORF">JVT61DRAFT_3244</name>
</gene>
<keyword evidence="3" id="KW-1185">Reference proteome</keyword>
<proteinExistence type="predicted"/>
<dbReference type="AlphaFoldDB" id="A0A8I2YPE2"/>
<reference evidence="2" key="1">
    <citation type="submission" date="2021-03" db="EMBL/GenBank/DDBJ databases">
        <title>Evolutionary innovations through gain and loss of genes in the ectomycorrhizal Boletales.</title>
        <authorList>
            <person name="Wu G."/>
            <person name="Miyauchi S."/>
            <person name="Morin E."/>
            <person name="Yang Z.-L."/>
            <person name="Xu J."/>
            <person name="Martin F.M."/>
        </authorList>
    </citation>
    <scope>NUCLEOTIDE SEQUENCE</scope>
    <source>
        <strain evidence="2">BR01</strain>
    </source>
</reference>
<dbReference type="Proteomes" id="UP000683000">
    <property type="component" value="Unassembled WGS sequence"/>
</dbReference>
<dbReference type="OrthoDB" id="2507562at2759"/>
<accession>A0A8I2YPE2</accession>
<feature type="region of interest" description="Disordered" evidence="1">
    <location>
        <begin position="90"/>
        <end position="109"/>
    </location>
</feature>
<name>A0A8I2YPE2_9AGAM</name>
<evidence type="ECO:0000313" key="3">
    <source>
        <dbReference type="Proteomes" id="UP000683000"/>
    </source>
</evidence>
<dbReference type="EMBL" id="JAGFBS010000014">
    <property type="protein sequence ID" value="KAG6375671.1"/>
    <property type="molecule type" value="Genomic_DNA"/>
</dbReference>
<organism evidence="2 3">
    <name type="scientific">Boletus reticuloceps</name>
    <dbReference type="NCBI Taxonomy" id="495285"/>
    <lineage>
        <taxon>Eukaryota</taxon>
        <taxon>Fungi</taxon>
        <taxon>Dikarya</taxon>
        <taxon>Basidiomycota</taxon>
        <taxon>Agaricomycotina</taxon>
        <taxon>Agaricomycetes</taxon>
        <taxon>Agaricomycetidae</taxon>
        <taxon>Boletales</taxon>
        <taxon>Boletineae</taxon>
        <taxon>Boletaceae</taxon>
        <taxon>Boletoideae</taxon>
        <taxon>Boletus</taxon>
    </lineage>
</organism>
<protein>
    <submittedName>
        <fullName evidence="2">Uncharacterized protein</fullName>
    </submittedName>
</protein>
<sequence>MKPIDKLKKGLKKLQDETRARKAVLVLALNSNQAISQVDEDWLDHAGNLVDEERVVDELDKALDYESTFEGLDPQDKLIAEKLAKLAAGNEGSVDPPKKRKRMVSMAKI</sequence>
<evidence type="ECO:0000313" key="2">
    <source>
        <dbReference type="EMBL" id="KAG6375671.1"/>
    </source>
</evidence>
<evidence type="ECO:0000256" key="1">
    <source>
        <dbReference type="SAM" id="MobiDB-lite"/>
    </source>
</evidence>